<reference evidence="2 3" key="1">
    <citation type="submission" date="2013-06" db="EMBL/GenBank/DDBJ databases">
        <title>Rumen cellulosomics: divergent fiber-degrading strategies revealed by comparative genome-wide analysis of six Ruminococcal strains.</title>
        <authorList>
            <person name="Dassa B."/>
            <person name="Borovok I."/>
            <person name="Lamed R."/>
            <person name="Flint H."/>
            <person name="Yeoman C.J."/>
            <person name="White B."/>
            <person name="Bayer E.A."/>
        </authorList>
    </citation>
    <scope>NUCLEOTIDE SEQUENCE [LARGE SCALE GENOMIC DNA]</scope>
    <source>
        <strain evidence="2 3">SY3</strain>
    </source>
</reference>
<dbReference type="RefSeq" id="WP_051506254.1">
    <property type="nucleotide sequence ID" value="NZ_JEOB01000001.1"/>
</dbReference>
<dbReference type="Proteomes" id="UP000021369">
    <property type="component" value="Unassembled WGS sequence"/>
</dbReference>
<proteinExistence type="predicted"/>
<evidence type="ECO:0000313" key="2">
    <source>
        <dbReference type="EMBL" id="EXM40391.1"/>
    </source>
</evidence>
<dbReference type="EMBL" id="JEOB01000001">
    <property type="protein sequence ID" value="EXM40391.1"/>
    <property type="molecule type" value="Genomic_DNA"/>
</dbReference>
<sequence>MKEKIRDTAGLILSLLLAIGSLTFFRACDSAEGRHMACHWAQNAVTLIGIVLVLQSFIKLVINQKGIKTGLAIGTAALAIAVIFIPGTAINLCMMKTMRCHTVFRPAVTVVSSLLAIVSVIDIITNLRRLGKEK</sequence>
<accession>A0A011VYI8</accession>
<evidence type="ECO:0000313" key="3">
    <source>
        <dbReference type="Proteomes" id="UP000021369"/>
    </source>
</evidence>
<keyword evidence="1" id="KW-0472">Membrane</keyword>
<gene>
    <name evidence="2" type="ORF">RASY3_00380</name>
</gene>
<evidence type="ECO:0000256" key="1">
    <source>
        <dbReference type="SAM" id="Phobius"/>
    </source>
</evidence>
<keyword evidence="1" id="KW-0812">Transmembrane</keyword>
<dbReference type="InterPro" id="IPR025531">
    <property type="entry name" value="DUF4418"/>
</dbReference>
<dbReference type="AlphaFoldDB" id="A0A011VYI8"/>
<dbReference type="PATRIC" id="fig|1341156.4.peg.613"/>
<feature type="transmembrane region" description="Helical" evidence="1">
    <location>
        <begin position="40"/>
        <end position="58"/>
    </location>
</feature>
<protein>
    <submittedName>
        <fullName evidence="2">Membrane protein</fullName>
    </submittedName>
</protein>
<comment type="caution">
    <text evidence="2">The sequence shown here is derived from an EMBL/GenBank/DDBJ whole genome shotgun (WGS) entry which is preliminary data.</text>
</comment>
<organism evidence="2 3">
    <name type="scientific">Ruminococcus albus SY3</name>
    <dbReference type="NCBI Taxonomy" id="1341156"/>
    <lineage>
        <taxon>Bacteria</taxon>
        <taxon>Bacillati</taxon>
        <taxon>Bacillota</taxon>
        <taxon>Clostridia</taxon>
        <taxon>Eubacteriales</taxon>
        <taxon>Oscillospiraceae</taxon>
        <taxon>Ruminococcus</taxon>
    </lineage>
</organism>
<keyword evidence="3" id="KW-1185">Reference proteome</keyword>
<dbReference type="Pfam" id="PF14387">
    <property type="entry name" value="DUF4418"/>
    <property type="match status" value="1"/>
</dbReference>
<keyword evidence="1" id="KW-1133">Transmembrane helix</keyword>
<feature type="transmembrane region" description="Helical" evidence="1">
    <location>
        <begin position="70"/>
        <end position="92"/>
    </location>
</feature>
<name>A0A011VYI8_RUMAL</name>
<feature type="transmembrane region" description="Helical" evidence="1">
    <location>
        <begin position="104"/>
        <end position="124"/>
    </location>
</feature>